<protein>
    <submittedName>
        <fullName evidence="1">Uncharacterized protein</fullName>
    </submittedName>
</protein>
<sequence length="100" mass="11536">MSEELKVFYKAYAAWLDAGAVNKGAFWRDCGLCTCIVSWTNDDEGYELLNEMKSQFTAAGLSDRFPFNVSDEDYAREHLNSAMHLNEDRVAWVRKHVEIH</sequence>
<dbReference type="EMBL" id="OL539467">
    <property type="protein sequence ID" value="UGV22733.1"/>
    <property type="molecule type" value="Genomic_DNA"/>
</dbReference>
<accession>A0AC61TRH9</accession>
<evidence type="ECO:0000313" key="2">
    <source>
        <dbReference type="Proteomes" id="UP000828105"/>
    </source>
</evidence>
<keyword evidence="2" id="KW-1185">Reference proteome</keyword>
<gene>
    <name evidence="1" type="ORF">SADIYA_44</name>
</gene>
<organism evidence="1 2">
    <name type="scientific">Escherichia phage vB_EcoD_Sadiya</name>
    <dbReference type="NCBI Taxonomy" id="2902684"/>
    <lineage>
        <taxon>Viruses</taxon>
        <taxon>Duplodnaviria</taxon>
        <taxon>Heunggongvirae</taxon>
        <taxon>Uroviricota</taxon>
        <taxon>Caudoviricetes</taxon>
        <taxon>Drexlerviridae</taxon>
        <taxon>Rogunavirinae</taxon>
        <taxon>Sadiyavirus</taxon>
        <taxon>Sadiyavirus sadiya</taxon>
    </lineage>
</organism>
<evidence type="ECO:0000313" key="1">
    <source>
        <dbReference type="EMBL" id="UGV22733.1"/>
    </source>
</evidence>
<name>A0AC61TRH9_9CAUD</name>
<dbReference type="Proteomes" id="UP000828105">
    <property type="component" value="Segment"/>
</dbReference>
<proteinExistence type="predicted"/>
<reference evidence="1" key="1">
    <citation type="submission" date="2021-11" db="EMBL/GenBank/DDBJ databases">
        <authorList>
            <person name="Marshall N."/>
            <person name="Jared K."/>
            <person name="Sharma R."/>
            <person name="Grose J.H."/>
        </authorList>
    </citation>
    <scope>NUCLEOTIDE SEQUENCE</scope>
</reference>